<dbReference type="Proteomes" id="UP000179221">
    <property type="component" value="Unassembled WGS sequence"/>
</dbReference>
<keyword evidence="3" id="KW-1003">Cell membrane</keyword>
<evidence type="ECO:0000256" key="3">
    <source>
        <dbReference type="ARBA" id="ARBA00022475"/>
    </source>
</evidence>
<evidence type="ECO:0000256" key="4">
    <source>
        <dbReference type="ARBA" id="ARBA00022519"/>
    </source>
</evidence>
<dbReference type="FunFam" id="1.20.81.30:FF:000001">
    <property type="entry name" value="Type II secretion system protein F"/>
    <property type="match status" value="2"/>
</dbReference>
<evidence type="ECO:0000256" key="6">
    <source>
        <dbReference type="ARBA" id="ARBA00022989"/>
    </source>
</evidence>
<feature type="transmembrane region" description="Helical" evidence="8">
    <location>
        <begin position="165"/>
        <end position="187"/>
    </location>
</feature>
<feature type="transmembrane region" description="Helical" evidence="8">
    <location>
        <begin position="222"/>
        <end position="240"/>
    </location>
</feature>
<evidence type="ECO:0000259" key="9">
    <source>
        <dbReference type="Pfam" id="PF00482"/>
    </source>
</evidence>
<dbReference type="InterPro" id="IPR018076">
    <property type="entry name" value="T2SS_GspF_dom"/>
</dbReference>
<dbReference type="PANTHER" id="PTHR30012">
    <property type="entry name" value="GENERAL SECRETION PATHWAY PROTEIN"/>
    <property type="match status" value="1"/>
</dbReference>
<evidence type="ECO:0000256" key="5">
    <source>
        <dbReference type="ARBA" id="ARBA00022692"/>
    </source>
</evidence>
<dbReference type="Pfam" id="PF00482">
    <property type="entry name" value="T2SSF"/>
    <property type="match status" value="2"/>
</dbReference>
<dbReference type="PRINTS" id="PR00812">
    <property type="entry name" value="BCTERIALGSPF"/>
</dbReference>
<evidence type="ECO:0000313" key="10">
    <source>
        <dbReference type="EMBL" id="OGM25955.1"/>
    </source>
</evidence>
<dbReference type="InterPro" id="IPR003004">
    <property type="entry name" value="GspF/PilC"/>
</dbReference>
<keyword evidence="4" id="KW-0997">Cell inner membrane</keyword>
<name>A0A1F7YHG6_9BACT</name>
<keyword evidence="5 8" id="KW-0812">Transmembrane</keyword>
<dbReference type="GO" id="GO:0005886">
    <property type="term" value="C:plasma membrane"/>
    <property type="evidence" value="ECO:0007669"/>
    <property type="project" value="UniProtKB-SubCell"/>
</dbReference>
<evidence type="ECO:0000256" key="8">
    <source>
        <dbReference type="SAM" id="Phobius"/>
    </source>
</evidence>
<evidence type="ECO:0000256" key="1">
    <source>
        <dbReference type="ARBA" id="ARBA00004429"/>
    </source>
</evidence>
<accession>A0A1F7YHG6</accession>
<comment type="similarity">
    <text evidence="2">Belongs to the GSP F family.</text>
</comment>
<dbReference type="Gene3D" id="1.20.81.30">
    <property type="entry name" value="Type II secretion system (T2SS), domain F"/>
    <property type="match status" value="2"/>
</dbReference>
<feature type="domain" description="Type II secretion system protein GspF" evidence="9">
    <location>
        <begin position="268"/>
        <end position="391"/>
    </location>
</feature>
<keyword evidence="6 8" id="KW-1133">Transmembrane helix</keyword>
<protein>
    <recommendedName>
        <fullName evidence="9">Type II secretion system protein GspF domain-containing protein</fullName>
    </recommendedName>
</protein>
<sequence>MALYTYKVKTKKGEIIEDVAQANDRKDIAASLAAENFQILTIRKLDTKAATTSGGGISVSEKAAFCRFLATMLRAGMTLPEAVEIIKEETKNKKLEKILYDLSYEVRKGKSISSVLSKYKRDFDATFLTLVKAGEESGTLDKSFDYLAKQLLATHELIQKIKGAMMYPAVIVVAMFANFLIMLVFVLPKLGEVFFQLNVPLPVATKFILGIGIFVGKNTIPVIIGTSIVLFLIGVVFYTYKTRLALFNFFLRLPAIKNIATQVDIARFSKTLATLLRSGVPIMVALDVSSDVIKQPQLKKQSKLFSAGVASGKSLSEIITTGKGSFPSTVVQTIKAGEKSGSLEEVLDEMADFYEKEVDYNLKRLTSLLEPFLMLVIGVAVGALVIIMITPIYSLVGGMGKF</sequence>
<dbReference type="EMBL" id="MGGL01000017">
    <property type="protein sequence ID" value="OGM25955.1"/>
    <property type="molecule type" value="Genomic_DNA"/>
</dbReference>
<dbReference type="AlphaFoldDB" id="A0A1F7YHG6"/>
<keyword evidence="7 8" id="KW-0472">Membrane</keyword>
<dbReference type="InterPro" id="IPR042094">
    <property type="entry name" value="T2SS_GspF_sf"/>
</dbReference>
<comment type="caution">
    <text evidence="10">The sequence shown here is derived from an EMBL/GenBank/DDBJ whole genome shotgun (WGS) entry which is preliminary data.</text>
</comment>
<evidence type="ECO:0000313" key="11">
    <source>
        <dbReference type="Proteomes" id="UP000179221"/>
    </source>
</evidence>
<proteinExistence type="inferred from homology"/>
<feature type="transmembrane region" description="Helical" evidence="8">
    <location>
        <begin position="193"/>
        <end position="215"/>
    </location>
</feature>
<reference evidence="10 11" key="1">
    <citation type="journal article" date="2016" name="Nat. Commun.">
        <title>Thousands of microbial genomes shed light on interconnected biogeochemical processes in an aquifer system.</title>
        <authorList>
            <person name="Anantharaman K."/>
            <person name="Brown C.T."/>
            <person name="Hug L.A."/>
            <person name="Sharon I."/>
            <person name="Castelle C.J."/>
            <person name="Probst A.J."/>
            <person name="Thomas B.C."/>
            <person name="Singh A."/>
            <person name="Wilkins M.J."/>
            <person name="Karaoz U."/>
            <person name="Brodie E.L."/>
            <person name="Williams K.H."/>
            <person name="Hubbard S.S."/>
            <person name="Banfield J.F."/>
        </authorList>
    </citation>
    <scope>NUCLEOTIDE SEQUENCE [LARGE SCALE GENOMIC DNA]</scope>
</reference>
<organism evidence="10 11">
    <name type="scientific">Candidatus Woesebacteria bacterium RIFCSPHIGHO2_01_FULL_40_22</name>
    <dbReference type="NCBI Taxonomy" id="1802499"/>
    <lineage>
        <taxon>Bacteria</taxon>
        <taxon>Candidatus Woeseibacteriota</taxon>
    </lineage>
</organism>
<comment type="subcellular location">
    <subcellularLocation>
        <location evidence="1">Cell inner membrane</location>
        <topology evidence="1">Multi-pass membrane protein</topology>
    </subcellularLocation>
</comment>
<evidence type="ECO:0000256" key="7">
    <source>
        <dbReference type="ARBA" id="ARBA00023136"/>
    </source>
</evidence>
<dbReference type="PANTHER" id="PTHR30012:SF0">
    <property type="entry name" value="TYPE II SECRETION SYSTEM PROTEIN F-RELATED"/>
    <property type="match status" value="1"/>
</dbReference>
<gene>
    <name evidence="10" type="ORF">A2628_00205</name>
</gene>
<feature type="transmembrane region" description="Helical" evidence="8">
    <location>
        <begin position="372"/>
        <end position="396"/>
    </location>
</feature>
<feature type="domain" description="Type II secretion system protein GspF" evidence="9">
    <location>
        <begin position="65"/>
        <end position="188"/>
    </location>
</feature>
<evidence type="ECO:0000256" key="2">
    <source>
        <dbReference type="ARBA" id="ARBA00005745"/>
    </source>
</evidence>